<protein>
    <submittedName>
        <fullName evidence="1">Uncharacterized protein</fullName>
    </submittedName>
</protein>
<dbReference type="EMBL" id="CP133613">
    <property type="protein sequence ID" value="WMV13763.1"/>
    <property type="molecule type" value="Genomic_DNA"/>
</dbReference>
<keyword evidence="2" id="KW-1185">Reference proteome</keyword>
<evidence type="ECO:0000313" key="2">
    <source>
        <dbReference type="Proteomes" id="UP001234989"/>
    </source>
</evidence>
<dbReference type="Proteomes" id="UP001234989">
    <property type="component" value="Chromosome 2"/>
</dbReference>
<proteinExistence type="predicted"/>
<reference evidence="1" key="1">
    <citation type="submission" date="2023-08" db="EMBL/GenBank/DDBJ databases">
        <title>A de novo genome assembly of Solanum verrucosum Schlechtendal, a Mexican diploid species geographically isolated from the other diploid A-genome species in potato relatives.</title>
        <authorList>
            <person name="Hosaka K."/>
        </authorList>
    </citation>
    <scope>NUCLEOTIDE SEQUENCE</scope>
    <source>
        <tissue evidence="1">Young leaves</tissue>
    </source>
</reference>
<accession>A0AAF0TES3</accession>
<organism evidence="1 2">
    <name type="scientific">Solanum verrucosum</name>
    <dbReference type="NCBI Taxonomy" id="315347"/>
    <lineage>
        <taxon>Eukaryota</taxon>
        <taxon>Viridiplantae</taxon>
        <taxon>Streptophyta</taxon>
        <taxon>Embryophyta</taxon>
        <taxon>Tracheophyta</taxon>
        <taxon>Spermatophyta</taxon>
        <taxon>Magnoliopsida</taxon>
        <taxon>eudicotyledons</taxon>
        <taxon>Gunneridae</taxon>
        <taxon>Pentapetalae</taxon>
        <taxon>asterids</taxon>
        <taxon>lamiids</taxon>
        <taxon>Solanales</taxon>
        <taxon>Solanaceae</taxon>
        <taxon>Solanoideae</taxon>
        <taxon>Solaneae</taxon>
        <taxon>Solanum</taxon>
    </lineage>
</organism>
<sequence length="121" mass="14060">MIVSDYQVHSQRKNNMYYLKASEVFEKLPSRGTLPIAFENGFKIHSTYHAYFRTHEVFEKIPPRGSVRKKFPLEAHCQRLLEMASKFTQKVLSQGYFSLAFSSKSNFGLQKCDRDLGGQLF</sequence>
<gene>
    <name evidence="1" type="ORF">MTR67_007148</name>
</gene>
<evidence type="ECO:0000313" key="1">
    <source>
        <dbReference type="EMBL" id="WMV13763.1"/>
    </source>
</evidence>
<name>A0AAF0TES3_SOLVR</name>
<dbReference type="AlphaFoldDB" id="A0AAF0TES3"/>